<keyword evidence="1" id="KW-0472">Membrane</keyword>
<reference evidence="2 3" key="1">
    <citation type="journal article" date="2019" name="Int. J. Syst. Evol. Microbiol.">
        <title>Streptomyces cyaneochromogenes sp. nov., a blue pigment-producing actinomycete from manganese-contaminated soil.</title>
        <authorList>
            <person name="Tang X."/>
            <person name="Zhao J."/>
            <person name="Li K."/>
            <person name="Chen Z."/>
            <person name="Sun Y."/>
            <person name="Gao J."/>
        </authorList>
    </citation>
    <scope>NUCLEOTIDE SEQUENCE [LARGE SCALE GENOMIC DNA]</scope>
    <source>
        <strain evidence="2 3">MK-45</strain>
    </source>
</reference>
<gene>
    <name evidence="2" type="ORF">EJ357_30905</name>
</gene>
<sequence length="177" mass="19116">MTATRMTNYDRTMLRVMNDPRGRRLRATAARRRSTVAAHVALTAAIVALLTHFCLSRAESTWAAVAVVVLLLPWMVAQGLINGATRGLLELRERALDERQLAERSQVLARAHRATTVLLAVAVLGLFASGMADGDALRTYAPPALAAGLVVHFLMPVWVAGLTARDEPAEDEPATLP</sequence>
<evidence type="ECO:0000313" key="3">
    <source>
        <dbReference type="Proteomes" id="UP000280298"/>
    </source>
</evidence>
<proteinExistence type="predicted"/>
<keyword evidence="1" id="KW-0812">Transmembrane</keyword>
<accession>A0A3S9MDT4</accession>
<name>A0A3S9MDT4_9ACTN</name>
<evidence type="ECO:0000256" key="1">
    <source>
        <dbReference type="SAM" id="Phobius"/>
    </source>
</evidence>
<evidence type="ECO:0000313" key="2">
    <source>
        <dbReference type="EMBL" id="AZQ37318.1"/>
    </source>
</evidence>
<feature type="transmembrane region" description="Helical" evidence="1">
    <location>
        <begin position="110"/>
        <end position="132"/>
    </location>
</feature>
<feature type="transmembrane region" description="Helical" evidence="1">
    <location>
        <begin position="144"/>
        <end position="164"/>
    </location>
</feature>
<dbReference type="OrthoDB" id="4245237at2"/>
<feature type="transmembrane region" description="Helical" evidence="1">
    <location>
        <begin position="68"/>
        <end position="89"/>
    </location>
</feature>
<dbReference type="EMBL" id="CP034539">
    <property type="protein sequence ID" value="AZQ37318.1"/>
    <property type="molecule type" value="Genomic_DNA"/>
</dbReference>
<dbReference type="KEGG" id="scya:EJ357_30905"/>
<dbReference type="RefSeq" id="WP_126394977.1">
    <property type="nucleotide sequence ID" value="NZ_CP034539.1"/>
</dbReference>
<protein>
    <submittedName>
        <fullName evidence="2">Uncharacterized protein</fullName>
    </submittedName>
</protein>
<keyword evidence="3" id="KW-1185">Reference proteome</keyword>
<organism evidence="2 3">
    <name type="scientific">Streptomyces cyaneochromogenes</name>
    <dbReference type="NCBI Taxonomy" id="2496836"/>
    <lineage>
        <taxon>Bacteria</taxon>
        <taxon>Bacillati</taxon>
        <taxon>Actinomycetota</taxon>
        <taxon>Actinomycetes</taxon>
        <taxon>Kitasatosporales</taxon>
        <taxon>Streptomycetaceae</taxon>
        <taxon>Streptomyces</taxon>
    </lineage>
</organism>
<keyword evidence="1" id="KW-1133">Transmembrane helix</keyword>
<dbReference type="Proteomes" id="UP000280298">
    <property type="component" value="Chromosome"/>
</dbReference>
<dbReference type="AlphaFoldDB" id="A0A3S9MDT4"/>